<dbReference type="InterPro" id="IPR007204">
    <property type="entry name" value="ARPC3"/>
</dbReference>
<evidence type="ECO:0000256" key="5">
    <source>
        <dbReference type="ARBA" id="ARBA00023212"/>
    </source>
</evidence>
<evidence type="ECO:0000256" key="4">
    <source>
        <dbReference type="ARBA" id="ARBA00023203"/>
    </source>
</evidence>
<protein>
    <recommendedName>
        <fullName evidence="6">Actin-related protein 2/3 complex subunit 3</fullName>
    </recommendedName>
</protein>
<organism evidence="8 10">
    <name type="scientific">Bursaphelenchus xylophilus</name>
    <name type="common">Pinewood nematode worm</name>
    <name type="synonym">Aphelenchoides xylophilus</name>
    <dbReference type="NCBI Taxonomy" id="6326"/>
    <lineage>
        <taxon>Eukaryota</taxon>
        <taxon>Metazoa</taxon>
        <taxon>Ecdysozoa</taxon>
        <taxon>Nematoda</taxon>
        <taxon>Chromadorea</taxon>
        <taxon>Rhabditida</taxon>
        <taxon>Tylenchina</taxon>
        <taxon>Tylenchomorpha</taxon>
        <taxon>Aphelenchoidea</taxon>
        <taxon>Aphelenchoididae</taxon>
        <taxon>Bursaphelenchus</taxon>
    </lineage>
</organism>
<dbReference type="SUPFAM" id="SSF69060">
    <property type="entry name" value="Arp2/3 complex 21 kDa subunit ARPC3"/>
    <property type="match status" value="1"/>
</dbReference>
<comment type="subunit">
    <text evidence="6">Component of the Arp2/3 complex.</text>
</comment>
<dbReference type="AlphaFoldDB" id="A0A1I7S390"/>
<evidence type="ECO:0000313" key="7">
    <source>
        <dbReference type="EMBL" id="CAD5226734.1"/>
    </source>
</evidence>
<evidence type="ECO:0000313" key="8">
    <source>
        <dbReference type="Proteomes" id="UP000095284"/>
    </source>
</evidence>
<name>A0A1I7S390_BURXY</name>
<comment type="function">
    <text evidence="6">Functions as component of the Arp2/3 complex which is involved in regulation of actin polymerization and together with an activating nucleation-promoting factor (NPF) mediates the formation of branched actin networks.</text>
</comment>
<dbReference type="eggNOG" id="KOG3155">
    <property type="taxonomic scope" value="Eukaryota"/>
</dbReference>
<evidence type="ECO:0000313" key="9">
    <source>
        <dbReference type="Proteomes" id="UP000659654"/>
    </source>
</evidence>
<evidence type="ECO:0000313" key="10">
    <source>
        <dbReference type="WBParaSite" id="BXY_0747100.1"/>
    </source>
</evidence>
<dbReference type="Pfam" id="PF04062">
    <property type="entry name" value="P21-Arc"/>
    <property type="match status" value="1"/>
</dbReference>
<dbReference type="InterPro" id="IPR036753">
    <property type="entry name" value="ARPC3_sf"/>
</dbReference>
<dbReference type="WBParaSite" id="BXY_0747100.1">
    <property type="protein sequence ID" value="BXY_0747100.1"/>
    <property type="gene ID" value="BXY_0747100"/>
</dbReference>
<dbReference type="GO" id="GO:0005885">
    <property type="term" value="C:Arp2/3 protein complex"/>
    <property type="evidence" value="ECO:0007669"/>
    <property type="project" value="UniProtKB-UniRule"/>
</dbReference>
<dbReference type="GO" id="GO:0034314">
    <property type="term" value="P:Arp2/3 complex-mediated actin nucleation"/>
    <property type="evidence" value="ECO:0007669"/>
    <property type="project" value="UniProtKB-UniRule"/>
</dbReference>
<keyword evidence="3 6" id="KW-0963">Cytoplasm</keyword>
<sequence length="178" mass="20415">MPAYHSQFNDNVESKAGNMAILPIRSNFKGPAPRSEADGVDIIDEALLYFKPNIFFREYDIKGAADRTLIYCFLYITECLKRLTKVPKKSQAVKDLTTMALESKLPIPGEAGFPFAGLFKPPNGPQEEEVMRAYLQQLRQELGARLVELVYQNPDQPSKWWLCFARRRFMDKSLSKNF</sequence>
<dbReference type="EMBL" id="CAJFDI010000004">
    <property type="protein sequence ID" value="CAD5226734.1"/>
    <property type="molecule type" value="Genomic_DNA"/>
</dbReference>
<gene>
    <name evidence="7" type="ORF">BXYJ_LOCUS9279</name>
</gene>
<evidence type="ECO:0000256" key="3">
    <source>
        <dbReference type="ARBA" id="ARBA00022490"/>
    </source>
</evidence>
<dbReference type="EMBL" id="CAJFCV020000004">
    <property type="protein sequence ID" value="CAG9116143.1"/>
    <property type="molecule type" value="Genomic_DNA"/>
</dbReference>
<reference evidence="7" key="2">
    <citation type="submission" date="2020-09" db="EMBL/GenBank/DDBJ databases">
        <authorList>
            <person name="Kikuchi T."/>
        </authorList>
    </citation>
    <scope>NUCLEOTIDE SEQUENCE</scope>
    <source>
        <strain evidence="7">Ka4C1</strain>
    </source>
</reference>
<accession>A0A1I7S390</accession>
<keyword evidence="9" id="KW-1185">Reference proteome</keyword>
<comment type="subcellular location">
    <subcellularLocation>
        <location evidence="1 6">Cytoplasm</location>
        <location evidence="1 6">Cytoskeleton</location>
    </subcellularLocation>
</comment>
<dbReference type="Proteomes" id="UP000095284">
    <property type="component" value="Unplaced"/>
</dbReference>
<evidence type="ECO:0000256" key="1">
    <source>
        <dbReference type="ARBA" id="ARBA00004245"/>
    </source>
</evidence>
<keyword evidence="4 6" id="KW-0009">Actin-binding</keyword>
<evidence type="ECO:0000256" key="2">
    <source>
        <dbReference type="ARBA" id="ARBA00010856"/>
    </source>
</evidence>
<dbReference type="Gene3D" id="1.10.1760.10">
    <property type="entry name" value="Actin-related protein 2/3 complex subunit 3"/>
    <property type="match status" value="1"/>
</dbReference>
<dbReference type="PIRSF" id="PIRSF016315">
    <property type="entry name" value="ARP2/3_P21-Arc"/>
    <property type="match status" value="1"/>
</dbReference>
<evidence type="ECO:0000256" key="6">
    <source>
        <dbReference type="PIRNR" id="PIRNR016315"/>
    </source>
</evidence>
<comment type="similarity">
    <text evidence="2 6">Belongs to the ARPC3 family.</text>
</comment>
<dbReference type="PANTHER" id="PTHR12391">
    <property type="entry name" value="ARP2/3 COMPLEX 21 KD SUBUNIT"/>
    <property type="match status" value="1"/>
</dbReference>
<dbReference type="Proteomes" id="UP000582659">
    <property type="component" value="Unassembled WGS sequence"/>
</dbReference>
<keyword evidence="5 6" id="KW-0206">Cytoskeleton</keyword>
<dbReference type="GO" id="GO:0003779">
    <property type="term" value="F:actin binding"/>
    <property type="evidence" value="ECO:0007669"/>
    <property type="project" value="UniProtKB-KW"/>
</dbReference>
<proteinExistence type="inferred from homology"/>
<dbReference type="GO" id="GO:0030833">
    <property type="term" value="P:regulation of actin filament polymerization"/>
    <property type="evidence" value="ECO:0007669"/>
    <property type="project" value="InterPro"/>
</dbReference>
<dbReference type="OrthoDB" id="200404at2759"/>
<dbReference type="Proteomes" id="UP000659654">
    <property type="component" value="Unassembled WGS sequence"/>
</dbReference>
<dbReference type="SMR" id="A0A1I7S390"/>
<reference evidence="10" key="1">
    <citation type="submission" date="2016-11" db="UniProtKB">
        <authorList>
            <consortium name="WormBaseParasite"/>
        </authorList>
    </citation>
    <scope>IDENTIFICATION</scope>
</reference>